<dbReference type="EMBL" id="JAVDQT010000004">
    <property type="protein sequence ID" value="MDR6433068.1"/>
    <property type="molecule type" value="Genomic_DNA"/>
</dbReference>
<sequence length="1078" mass="112722">MDIQPDVVTTQSNTSGYGLYATDGGIIHSGLGNVSTSGSSATGLFAAEPGSIIYWQGTNISTSGFRGRGIDTVRGGQVIGYGTIITTGERAHAIQAGDTNSTAGPAKVTLLSGTSVHTTGNGSYGLHAYATGTISGTANIITEGVSSFGAHAEKDSTITIHNSSIETHGLNAIGLLANTDSIMPGVDYTPGHLTATSSVVKTTGDNAFGAFADVQASITLIDTTIETFGDNAIGLFANRGGTIDSKSSVSTNGNNAHGVAAGVIAVPGMTDSVKQNGSIITKGDDAYGAFAQNAAELDISGSIQTFGDASHAAVIDGAKLRIDNLSVKTEGNDALGLYAKAGATITGQGDIATQGGHAHGIVVETGSVVNLDNTTIKTYGAFADGASVNKGAFTIANGAISTNAHGIAVADSSNVTLVNTDVESKLSTIVARFTENNAQINLHIDGTSNLKSDNGVLLHVERDVSAAKTGAVNLVIADQSTVIGDIVDNDAKTSGYTDVTLGANVTWNGSVQGVRHFKSTGGSSRISFGEGSRLHGDFHAISSDINFHQTGASVEGNILLSQNSNVAGGSPTSAIAVAGTMIVDATSSMRGSWAVAGNLTNDGTIAPGTTVGTITVGGNFVASDSSVYEVEIDAYGNNDIITIAGTATLGGRVSLLTQSQESGFTVNHRYTILSAQGGLNGTTYDSLVNWNGASPFIYVAPTLSYDLQNVYLTLARNNVMISSAGETPNEQAVGRVLDYGGLSGNFERILLLQTNQKAVKSLLSQLTGEAHQSLLSALQQSSSHTRDTINDRLRDAFANDGPVVWSRAINTDSTTKSYPEYSSLKQNSTALFVGADTTIVEDIRAGIMAGISNTDFNVDALGSSAHSNSYHIGAYGSWNYEDWRLSLGSAYSWHNISMKRSFPIFGTLQALESEYRAHSFQVFSEVGYKFKWDAITVEPFGGLAYIQTNRDSFNEDAYNSTFAVNLNGEQSSMRNTISSLGIRLQSEWQLENAMQLELYVTPEWRHSFGNQNARSLFSFNNSNSFEISGLPITRDVFAINNALMLSLNEAVSLSVSYNGQFGKGFVENSIKGLVKIKF</sequence>
<dbReference type="Gene3D" id="2.160.20.20">
    <property type="match status" value="1"/>
</dbReference>
<dbReference type="InterPro" id="IPR012332">
    <property type="entry name" value="Autotransporter_pectin_lyase_C"/>
</dbReference>
<reference evidence="2 3" key="1">
    <citation type="submission" date="2023-07" db="EMBL/GenBank/DDBJ databases">
        <title>Sorghum-associated microbial communities from plants grown in Nebraska, USA.</title>
        <authorList>
            <person name="Schachtman D."/>
        </authorList>
    </citation>
    <scope>NUCLEOTIDE SEQUENCE [LARGE SCALE GENOMIC DNA]</scope>
    <source>
        <strain evidence="2 3">DS1730</strain>
    </source>
</reference>
<protein>
    <submittedName>
        <fullName evidence="2">Outer membrane autotransporter protein</fullName>
    </submittedName>
</protein>
<accession>A0ABU1MAY1</accession>
<dbReference type="Pfam" id="PF03797">
    <property type="entry name" value="Autotransporter"/>
    <property type="match status" value="1"/>
</dbReference>
<dbReference type="SUPFAM" id="SSF103515">
    <property type="entry name" value="Autotransporter"/>
    <property type="match status" value="1"/>
</dbReference>
<comment type="caution">
    <text evidence="2">The sequence shown here is derived from an EMBL/GenBank/DDBJ whole genome shotgun (WGS) entry which is preliminary data.</text>
</comment>
<evidence type="ECO:0000259" key="1">
    <source>
        <dbReference type="PROSITE" id="PS51208"/>
    </source>
</evidence>
<dbReference type="InterPro" id="IPR006315">
    <property type="entry name" value="OM_autotransptr_brl_dom"/>
</dbReference>
<dbReference type="PROSITE" id="PS51208">
    <property type="entry name" value="AUTOTRANSPORTER"/>
    <property type="match status" value="1"/>
</dbReference>
<dbReference type="SMART" id="SM00869">
    <property type="entry name" value="Autotransporter"/>
    <property type="match status" value="1"/>
</dbReference>
<feature type="domain" description="Autotransporter" evidence="1">
    <location>
        <begin position="797"/>
        <end position="1078"/>
    </location>
</feature>
<dbReference type="RefSeq" id="WP_310013529.1">
    <property type="nucleotide sequence ID" value="NZ_JAVDQT010000004.1"/>
</dbReference>
<keyword evidence="3" id="KW-1185">Reference proteome</keyword>
<dbReference type="Proteomes" id="UP001184614">
    <property type="component" value="Unassembled WGS sequence"/>
</dbReference>
<dbReference type="InterPro" id="IPR005546">
    <property type="entry name" value="Autotransporte_beta"/>
</dbReference>
<organism evidence="2 3">
    <name type="scientific">Brucella pseudogrignonensis</name>
    <dbReference type="NCBI Taxonomy" id="419475"/>
    <lineage>
        <taxon>Bacteria</taxon>
        <taxon>Pseudomonadati</taxon>
        <taxon>Pseudomonadota</taxon>
        <taxon>Alphaproteobacteria</taxon>
        <taxon>Hyphomicrobiales</taxon>
        <taxon>Brucellaceae</taxon>
        <taxon>Brucella/Ochrobactrum group</taxon>
        <taxon>Brucella</taxon>
    </lineage>
</organism>
<evidence type="ECO:0000313" key="3">
    <source>
        <dbReference type="Proteomes" id="UP001184614"/>
    </source>
</evidence>
<dbReference type="Gene3D" id="2.40.128.130">
    <property type="entry name" value="Autotransporter beta-domain"/>
    <property type="match status" value="1"/>
</dbReference>
<name>A0ABU1MAY1_9HYPH</name>
<evidence type="ECO:0000313" key="2">
    <source>
        <dbReference type="EMBL" id="MDR6433068.1"/>
    </source>
</evidence>
<dbReference type="InterPro" id="IPR036709">
    <property type="entry name" value="Autotransporte_beta_dom_sf"/>
</dbReference>
<dbReference type="NCBIfam" id="TIGR01414">
    <property type="entry name" value="autotrans_barl"/>
    <property type="match status" value="1"/>
</dbReference>
<gene>
    <name evidence="2" type="ORF">J2782_002814</name>
</gene>
<proteinExistence type="predicted"/>